<feature type="region of interest" description="Disordered" evidence="1">
    <location>
        <begin position="1037"/>
        <end position="1059"/>
    </location>
</feature>
<reference evidence="3 4" key="1">
    <citation type="journal article" date="2023" name="IScience">
        <title>Expanded male sex-determining region conserved during the evolution of homothallism in the green alga Volvox.</title>
        <authorList>
            <person name="Yamamoto K."/>
            <person name="Matsuzaki R."/>
            <person name="Mahakham W."/>
            <person name="Heman W."/>
            <person name="Sekimoto H."/>
            <person name="Kawachi M."/>
            <person name="Minakuchi Y."/>
            <person name="Toyoda A."/>
            <person name="Nozaki H."/>
        </authorList>
    </citation>
    <scope>NUCLEOTIDE SEQUENCE [LARGE SCALE GENOMIC DNA]</scope>
    <source>
        <strain evidence="3 4">NIES-4468</strain>
    </source>
</reference>
<feature type="domain" description="EF-hand" evidence="2">
    <location>
        <begin position="21"/>
        <end position="56"/>
    </location>
</feature>
<feature type="compositionally biased region" description="Acidic residues" evidence="1">
    <location>
        <begin position="1050"/>
        <end position="1059"/>
    </location>
</feature>
<feature type="compositionally biased region" description="Polar residues" evidence="1">
    <location>
        <begin position="656"/>
        <end position="670"/>
    </location>
</feature>
<feature type="compositionally biased region" description="Low complexity" evidence="1">
    <location>
        <begin position="642"/>
        <end position="651"/>
    </location>
</feature>
<feature type="compositionally biased region" description="Polar residues" evidence="1">
    <location>
        <begin position="828"/>
        <end position="840"/>
    </location>
</feature>
<dbReference type="InterPro" id="IPR011992">
    <property type="entry name" value="EF-hand-dom_pair"/>
</dbReference>
<feature type="compositionally biased region" description="Gly residues" evidence="1">
    <location>
        <begin position="1626"/>
        <end position="1639"/>
    </location>
</feature>
<feature type="region of interest" description="Disordered" evidence="1">
    <location>
        <begin position="1410"/>
        <end position="1450"/>
    </location>
</feature>
<proteinExistence type="predicted"/>
<feature type="compositionally biased region" description="Low complexity" evidence="1">
    <location>
        <begin position="504"/>
        <end position="547"/>
    </location>
</feature>
<comment type="caution">
    <text evidence="3">The sequence shown here is derived from an EMBL/GenBank/DDBJ whole genome shotgun (WGS) entry which is preliminary data.</text>
</comment>
<feature type="compositionally biased region" description="Low complexity" evidence="1">
    <location>
        <begin position="1640"/>
        <end position="1662"/>
    </location>
</feature>
<dbReference type="Proteomes" id="UP001165090">
    <property type="component" value="Unassembled WGS sequence"/>
</dbReference>
<feature type="region of interest" description="Disordered" evidence="1">
    <location>
        <begin position="785"/>
        <end position="855"/>
    </location>
</feature>
<feature type="region of interest" description="Disordered" evidence="1">
    <location>
        <begin position="1574"/>
        <end position="1668"/>
    </location>
</feature>
<feature type="compositionally biased region" description="Basic and acidic residues" evidence="1">
    <location>
        <begin position="1039"/>
        <end position="1049"/>
    </location>
</feature>
<feature type="compositionally biased region" description="Basic and acidic residues" evidence="1">
    <location>
        <begin position="347"/>
        <end position="356"/>
    </location>
</feature>
<organism evidence="3 4">
    <name type="scientific">Volvox africanus</name>
    <dbReference type="NCBI Taxonomy" id="51714"/>
    <lineage>
        <taxon>Eukaryota</taxon>
        <taxon>Viridiplantae</taxon>
        <taxon>Chlorophyta</taxon>
        <taxon>core chlorophytes</taxon>
        <taxon>Chlorophyceae</taxon>
        <taxon>CS clade</taxon>
        <taxon>Chlamydomonadales</taxon>
        <taxon>Volvocaceae</taxon>
        <taxon>Volvox</taxon>
    </lineage>
</organism>
<feature type="compositionally biased region" description="Polar residues" evidence="1">
    <location>
        <begin position="225"/>
        <end position="236"/>
    </location>
</feature>
<accession>A0ABQ5SHM4</accession>
<evidence type="ECO:0000256" key="1">
    <source>
        <dbReference type="SAM" id="MobiDB-lite"/>
    </source>
</evidence>
<feature type="region of interest" description="Disordered" evidence="1">
    <location>
        <begin position="504"/>
        <end position="549"/>
    </location>
</feature>
<protein>
    <recommendedName>
        <fullName evidence="2">EF-hand domain-containing protein</fullName>
    </recommendedName>
</protein>
<feature type="compositionally biased region" description="Low complexity" evidence="1">
    <location>
        <begin position="263"/>
        <end position="280"/>
    </location>
</feature>
<dbReference type="EMBL" id="BSDZ01000080">
    <property type="protein sequence ID" value="GLI68968.1"/>
    <property type="molecule type" value="Genomic_DNA"/>
</dbReference>
<evidence type="ECO:0000313" key="4">
    <source>
        <dbReference type="Proteomes" id="UP001165090"/>
    </source>
</evidence>
<keyword evidence="4" id="KW-1185">Reference proteome</keyword>
<feature type="region of interest" description="Disordered" evidence="1">
    <location>
        <begin position="1151"/>
        <end position="1170"/>
    </location>
</feature>
<feature type="compositionally biased region" description="Polar residues" evidence="1">
    <location>
        <begin position="1157"/>
        <end position="1170"/>
    </location>
</feature>
<feature type="compositionally biased region" description="Low complexity" evidence="1">
    <location>
        <begin position="612"/>
        <end position="634"/>
    </location>
</feature>
<dbReference type="PROSITE" id="PS50222">
    <property type="entry name" value="EF_HAND_2"/>
    <property type="match status" value="1"/>
</dbReference>
<feature type="region of interest" description="Disordered" evidence="1">
    <location>
        <begin position="883"/>
        <end position="920"/>
    </location>
</feature>
<feature type="compositionally biased region" description="Gly residues" evidence="1">
    <location>
        <begin position="1421"/>
        <end position="1431"/>
    </location>
</feature>
<dbReference type="InterPro" id="IPR002048">
    <property type="entry name" value="EF_hand_dom"/>
</dbReference>
<dbReference type="Gene3D" id="1.10.238.10">
    <property type="entry name" value="EF-hand"/>
    <property type="match status" value="1"/>
</dbReference>
<feature type="region of interest" description="Disordered" evidence="1">
    <location>
        <begin position="222"/>
        <end position="373"/>
    </location>
</feature>
<feature type="region of interest" description="Disordered" evidence="1">
    <location>
        <begin position="587"/>
        <end position="678"/>
    </location>
</feature>
<gene>
    <name evidence="3" type="ORF">VaNZ11_013496</name>
</gene>
<feature type="compositionally biased region" description="Low complexity" evidence="1">
    <location>
        <begin position="1590"/>
        <end position="1599"/>
    </location>
</feature>
<evidence type="ECO:0000313" key="3">
    <source>
        <dbReference type="EMBL" id="GLI68968.1"/>
    </source>
</evidence>
<feature type="region of interest" description="Disordered" evidence="1">
    <location>
        <begin position="1512"/>
        <end position="1548"/>
    </location>
</feature>
<feature type="compositionally biased region" description="Polar residues" evidence="1">
    <location>
        <begin position="1533"/>
        <end position="1542"/>
    </location>
</feature>
<feature type="region of interest" description="Disordered" evidence="1">
    <location>
        <begin position="164"/>
        <end position="208"/>
    </location>
</feature>
<feature type="compositionally biased region" description="Polar residues" evidence="1">
    <location>
        <begin position="361"/>
        <end position="371"/>
    </location>
</feature>
<feature type="region of interest" description="Disordered" evidence="1">
    <location>
        <begin position="975"/>
        <end position="999"/>
    </location>
</feature>
<evidence type="ECO:0000259" key="2">
    <source>
        <dbReference type="PROSITE" id="PS50222"/>
    </source>
</evidence>
<name>A0ABQ5SHM4_9CHLO</name>
<dbReference type="SUPFAM" id="SSF47473">
    <property type="entry name" value="EF-hand"/>
    <property type="match status" value="1"/>
</dbReference>
<sequence>MEETSRKKDRSITWQAYLPSDVKQDILEIYERLDAERKGYITQQQLHTALNEAFGKPIRTETVRTLATRMDITSRHGLKISYNDFLEYMAQKLLSAESYDDLLRSEQGPLMQEVGYKVYELLERFKRKQMLKDAMAGGDGIQRLLHFTAAPFAHRNRRKGQLGIDLMSGESGTNGSKTGGPSVHRRHGGGGGSATRAEGGMGSRTIGDANFVSRSSLVSRRSSVTGAENHSSSLVQPSAGAPTRSSNARISSRPPHSHQGRNSAPAARASSALASLLSRADGPDADQAAGISVEDRGSAQRWRKSTSHTAEGVQPTAWQGQGDPAMPLKELNPPSGAAATTSGLPGTDKDPNHDASRLLSPHTSVPNTSGGLQPGGLQTMISVTVGETNPWPQKRLVPVSAGASVPAVATMPAPVSRSSMATSAISIPGRVGSRVSSPALNPVGVNGSVPLPTSPVGSKAEGWRSAALMAQVLEIERIDVHSLVMEDLRATVGLSTSPIQPRAQLRPQQSQPLLHQLSSSHPLQHPPSTLQLQPQQSQGQPQQPLHTRSALQGRSDALPLQPPTLEDGNRTCGVLTTDFDTCERSADAPAEGVTMRPHRAESHTQAPPSSLPPTQQRQPQRQPQQPSSTSVQPPVVQPPWSPQSRPQNSNPMLLQPQAQSQMQLKNQAQNGIAERRREGEPVGAWVSVDPEGALGLLLRGSLSSGGQPRNRPRFHAVSAPEALRLDVPVPIESDPLLAKLPDWVRKGIGLPPAPVVRVMESEPGAQPIPLASAPATLTVLSIVASEPPCGSDSDARQPDASSGRRGGRAAQPEAGVGHDDSGEIPGENDTSAISAQSSNGLRPMDSSGSHRPMVSRGFSLTRQSTTRFVPFGGDTAAVVAEAAEEGESGMAADSENSLSHEPSALEELQKTSNAVECPPIPEACSPRAQISSGLQQLHSPNNHTNPSAASAALCGQVIRQPELLTPGFTSFRKSVASCPGNPDASAVGPPVGSGAGDGDWLGLEAEAEANRESLAAWEESVLLPRSRDGHDTLQVGEQVSKEGHEREGQENDDGSDNDDETMMLYERLMARSMRSCSSLRRAPLGAKEITALAAHNEHHEPQVNAHGQQGAQQDFQSQASFLQQLQLQQAGNPQMPAEVEDSIVCEQSLPDEEQNRQRQPAAQGQKEVSASGQMEYLSAALDSRSPGVQVNGLQSQPMLQGLPPRRFFSQVRPRSAALLPSAAAVVSAASAAATMRSSDDGAQASGGSFWSADYVSCSDGAVAGRAHVRLNHTAMLRLHKKYGSELIAAAGAALGLGGSSAAARAVASRELLQALTSHGSGRIVGTSSFAAKRTSAPSSSSLPSPHYITAASTCAVLTTATVSAPVPSECVAQPRRTSSSTGAGEDLLCQTSGSGIYLPHDAVGLGRQIMRQKSQRSTESGAGGSCGGGSASGPNSVPRPASAKAPRNPVYRQTNATHDSAVIAAAHTQAGRVVTSPPSVACAAATSTNSPVHLQPHTRMYPAPVPRMPVASGSGLLRPASAAPNRQAPGRSASASIPSPTITIPRLRKMDESEVSSCFTTLVVANNVMADISRPAHRSSGRPSQPPSSVPSVRSAPIPTLSAQSPSMPAKGVGLLAGDRRAAGRTGSGMGSSGGGASSGGTSVHSGSASSSAGSRGTVVTVEGSSGEERLRRQLEVMGTVALLPAHSGCEMEAPGGIAPGRRIAAVLARSR</sequence>